<evidence type="ECO:0000256" key="1">
    <source>
        <dbReference type="SAM" id="MobiDB-lite"/>
    </source>
</evidence>
<organism evidence="2 3">
    <name type="scientific">Phyllosticta citriasiana</name>
    <dbReference type="NCBI Taxonomy" id="595635"/>
    <lineage>
        <taxon>Eukaryota</taxon>
        <taxon>Fungi</taxon>
        <taxon>Dikarya</taxon>
        <taxon>Ascomycota</taxon>
        <taxon>Pezizomycotina</taxon>
        <taxon>Dothideomycetes</taxon>
        <taxon>Dothideomycetes incertae sedis</taxon>
        <taxon>Botryosphaeriales</taxon>
        <taxon>Phyllostictaceae</taxon>
        <taxon>Phyllosticta</taxon>
    </lineage>
</organism>
<keyword evidence="3" id="KW-1185">Reference proteome</keyword>
<evidence type="ECO:0000313" key="2">
    <source>
        <dbReference type="EMBL" id="KAK7510872.1"/>
    </source>
</evidence>
<feature type="compositionally biased region" description="Polar residues" evidence="1">
    <location>
        <begin position="188"/>
        <end position="207"/>
    </location>
</feature>
<dbReference type="EMBL" id="JBBPHU010000013">
    <property type="protein sequence ID" value="KAK7510872.1"/>
    <property type="molecule type" value="Genomic_DNA"/>
</dbReference>
<feature type="region of interest" description="Disordered" evidence="1">
    <location>
        <begin position="150"/>
        <end position="260"/>
    </location>
</feature>
<protein>
    <submittedName>
        <fullName evidence="2">Uncharacterized protein</fullName>
    </submittedName>
</protein>
<gene>
    <name evidence="2" type="ORF">IWZ03DRAFT_70208</name>
</gene>
<accession>A0ABR1KCH1</accession>
<name>A0ABR1KCH1_9PEZI</name>
<comment type="caution">
    <text evidence="2">The sequence shown here is derived from an EMBL/GenBank/DDBJ whole genome shotgun (WGS) entry which is preliminary data.</text>
</comment>
<sequence>MLPFSVRVAIDTTGPDMPSSLPHFPPTTSPRLVDRVAVYFAPEFSHNRGSEAAFSIGEAPLLQSLERFTLQAAHRSTKLNINVCCSHGSFFPLERKTVPANRGGGIVVTSARVVRLHGALRLECALAPSRDRHSGDFAIQSFFRRLSEHHEDNHSEDARHAAKKNGRSFIGSPRQIRKQRPANHGTHPANQVTEKDVANQTDRQTTPGRKGEKEKIINPNKRTNFSQHHVPLQPPSSTRPELQTVEALSRSRSSLGVCRV</sequence>
<feature type="compositionally biased region" description="Basic and acidic residues" evidence="1">
    <location>
        <begin position="150"/>
        <end position="160"/>
    </location>
</feature>
<dbReference type="Proteomes" id="UP001363622">
    <property type="component" value="Unassembled WGS sequence"/>
</dbReference>
<proteinExistence type="predicted"/>
<reference evidence="2 3" key="1">
    <citation type="submission" date="2024-04" db="EMBL/GenBank/DDBJ databases">
        <title>Phyllosticta paracitricarpa is synonymous to the EU quarantine fungus P. citricarpa based on phylogenomic analyses.</title>
        <authorList>
            <consortium name="Lawrence Berkeley National Laboratory"/>
            <person name="Van Ingen-Buijs V.A."/>
            <person name="Van Westerhoven A.C."/>
            <person name="Haridas S."/>
            <person name="Skiadas P."/>
            <person name="Martin F."/>
            <person name="Groenewald J.Z."/>
            <person name="Crous P.W."/>
            <person name="Seidl M.F."/>
        </authorList>
    </citation>
    <scope>NUCLEOTIDE SEQUENCE [LARGE SCALE GENOMIC DNA]</scope>
    <source>
        <strain evidence="2 3">CBS 123371</strain>
    </source>
</reference>
<evidence type="ECO:0000313" key="3">
    <source>
        <dbReference type="Proteomes" id="UP001363622"/>
    </source>
</evidence>